<protein>
    <submittedName>
        <fullName evidence="1">Uncharacterized protein</fullName>
    </submittedName>
</protein>
<keyword evidence="2" id="KW-1185">Reference proteome</keyword>
<dbReference type="AlphaFoldDB" id="A0A4D6NX13"/>
<dbReference type="Proteomes" id="UP000501690">
    <property type="component" value="Linkage Group LG11"/>
</dbReference>
<organism evidence="1 2">
    <name type="scientific">Vigna unguiculata</name>
    <name type="common">Cowpea</name>
    <dbReference type="NCBI Taxonomy" id="3917"/>
    <lineage>
        <taxon>Eukaryota</taxon>
        <taxon>Viridiplantae</taxon>
        <taxon>Streptophyta</taxon>
        <taxon>Embryophyta</taxon>
        <taxon>Tracheophyta</taxon>
        <taxon>Spermatophyta</taxon>
        <taxon>Magnoliopsida</taxon>
        <taxon>eudicotyledons</taxon>
        <taxon>Gunneridae</taxon>
        <taxon>Pentapetalae</taxon>
        <taxon>rosids</taxon>
        <taxon>fabids</taxon>
        <taxon>Fabales</taxon>
        <taxon>Fabaceae</taxon>
        <taxon>Papilionoideae</taxon>
        <taxon>50 kb inversion clade</taxon>
        <taxon>NPAAA clade</taxon>
        <taxon>indigoferoid/millettioid clade</taxon>
        <taxon>Phaseoleae</taxon>
        <taxon>Vigna</taxon>
    </lineage>
</organism>
<gene>
    <name evidence="1" type="ORF">DEO72_LG11g3514</name>
</gene>
<proteinExistence type="predicted"/>
<evidence type="ECO:0000313" key="1">
    <source>
        <dbReference type="EMBL" id="QCE16497.1"/>
    </source>
</evidence>
<dbReference type="EMBL" id="CP039355">
    <property type="protein sequence ID" value="QCE16497.1"/>
    <property type="molecule type" value="Genomic_DNA"/>
</dbReference>
<sequence>MDLNGMCNYDLLLEGLGICEQLKPANNQAPSHAGSTTIPAFCHGASKVRIRRSKSPNKRVQRK</sequence>
<evidence type="ECO:0000313" key="2">
    <source>
        <dbReference type="Proteomes" id="UP000501690"/>
    </source>
</evidence>
<name>A0A4D6NX13_VIGUN</name>
<reference evidence="1 2" key="1">
    <citation type="submission" date="2019-04" db="EMBL/GenBank/DDBJ databases">
        <title>An improved genome assembly and genetic linkage map for asparagus bean, Vigna unguiculata ssp. sesquipedialis.</title>
        <authorList>
            <person name="Xia Q."/>
            <person name="Zhang R."/>
            <person name="Dong Y."/>
        </authorList>
    </citation>
    <scope>NUCLEOTIDE SEQUENCE [LARGE SCALE GENOMIC DNA]</scope>
    <source>
        <tissue evidence="1">Leaf</tissue>
    </source>
</reference>
<accession>A0A4D6NX13</accession>